<evidence type="ECO:0000256" key="2">
    <source>
        <dbReference type="SAM" id="SignalP"/>
    </source>
</evidence>
<keyword evidence="2" id="KW-0732">Signal</keyword>
<keyword evidence="1" id="KW-0472">Membrane</keyword>
<dbReference type="PANTHER" id="PTHR21879">
    <property type="entry name" value="FI03362P-RELATED-RELATED"/>
    <property type="match status" value="1"/>
</dbReference>
<sequence length="261" mass="27768">MNKLLALVLLAACAAAGPTAGPAQLSQDLNCLDQDNELFSCVFVKTVSALDRAARSSDFEIIDGVTFVRETPMERAGKSLEKSEQEIMNKLPRDSSDRTIKLLGMLYDSAVSFMKSHSLKLSMPEGSISRAMVEGRAKIKKMVLPLIAAAGLKIFALVPILLGGLGLLALKALFFGKIALLVAGVMAFQRLFGGSNAAGSFLPSFGKNPTPNLWYDNTAAAGWAPGVTGVQHQGYRSLADAEIDAHNLAYSAHALVDNRAD</sequence>
<name>A0A3L8DEY0_OOCBI</name>
<evidence type="ECO:0008006" key="4">
    <source>
        <dbReference type="Google" id="ProtNLM"/>
    </source>
</evidence>
<gene>
    <name evidence="3" type="ORF">DMN91_009109</name>
</gene>
<reference evidence="3" key="2">
    <citation type="submission" date="2018-07" db="EMBL/GenBank/DDBJ databases">
        <authorList>
            <person name="Mckenzie S.K."/>
            <person name="Kronauer D.J.C."/>
        </authorList>
    </citation>
    <scope>NUCLEOTIDE SEQUENCE</scope>
    <source>
        <strain evidence="3">Clonal line C1</strain>
    </source>
</reference>
<dbReference type="GO" id="GO:0016020">
    <property type="term" value="C:membrane"/>
    <property type="evidence" value="ECO:0007669"/>
    <property type="project" value="TreeGrafter"/>
</dbReference>
<feature type="chain" id="PRO_5018209018" description="Osiris" evidence="2">
    <location>
        <begin position="17"/>
        <end position="261"/>
    </location>
</feature>
<proteinExistence type="predicted"/>
<dbReference type="OrthoDB" id="8191402at2759"/>
<comment type="caution">
    <text evidence="3">The sequence shown here is derived from an EMBL/GenBank/DDBJ whole genome shotgun (WGS) entry which is preliminary data.</text>
</comment>
<feature type="transmembrane region" description="Helical" evidence="1">
    <location>
        <begin position="168"/>
        <end position="188"/>
    </location>
</feature>
<keyword evidence="1" id="KW-0812">Transmembrane</keyword>
<organism evidence="3">
    <name type="scientific">Ooceraea biroi</name>
    <name type="common">Clonal raider ant</name>
    <name type="synonym">Cerapachys biroi</name>
    <dbReference type="NCBI Taxonomy" id="2015173"/>
    <lineage>
        <taxon>Eukaryota</taxon>
        <taxon>Metazoa</taxon>
        <taxon>Ecdysozoa</taxon>
        <taxon>Arthropoda</taxon>
        <taxon>Hexapoda</taxon>
        <taxon>Insecta</taxon>
        <taxon>Pterygota</taxon>
        <taxon>Neoptera</taxon>
        <taxon>Endopterygota</taxon>
        <taxon>Hymenoptera</taxon>
        <taxon>Apocrita</taxon>
        <taxon>Aculeata</taxon>
        <taxon>Formicoidea</taxon>
        <taxon>Formicidae</taxon>
        <taxon>Dorylinae</taxon>
        <taxon>Ooceraea</taxon>
    </lineage>
</organism>
<feature type="signal peptide" evidence="2">
    <location>
        <begin position="1"/>
        <end position="16"/>
    </location>
</feature>
<dbReference type="InterPro" id="IPR012464">
    <property type="entry name" value="DUF1676"/>
</dbReference>
<dbReference type="PANTHER" id="PTHR21879:SF17">
    <property type="entry name" value="LD24139P"/>
    <property type="match status" value="1"/>
</dbReference>
<reference evidence="3" key="1">
    <citation type="journal article" date="2018" name="Genome Res.">
        <title>The genomic architecture and molecular evolution of ant odorant receptors.</title>
        <authorList>
            <person name="McKenzie S.K."/>
            <person name="Kronauer D.J.C."/>
        </authorList>
    </citation>
    <scope>NUCLEOTIDE SEQUENCE [LARGE SCALE GENOMIC DNA]</scope>
    <source>
        <strain evidence="3">Clonal line C1</strain>
    </source>
</reference>
<dbReference type="Pfam" id="PF07898">
    <property type="entry name" value="DUF1676"/>
    <property type="match status" value="1"/>
</dbReference>
<evidence type="ECO:0000313" key="3">
    <source>
        <dbReference type="EMBL" id="RLU18752.1"/>
    </source>
</evidence>
<dbReference type="AlphaFoldDB" id="A0A3L8DEY0"/>
<accession>A0A3L8DEY0</accession>
<feature type="transmembrane region" description="Helical" evidence="1">
    <location>
        <begin position="142"/>
        <end position="162"/>
    </location>
</feature>
<protein>
    <recommendedName>
        <fullName evidence="4">Osiris</fullName>
    </recommendedName>
</protein>
<keyword evidence="1" id="KW-1133">Transmembrane helix</keyword>
<evidence type="ECO:0000256" key="1">
    <source>
        <dbReference type="SAM" id="Phobius"/>
    </source>
</evidence>
<dbReference type="Proteomes" id="UP000279307">
    <property type="component" value="Chromosome 9"/>
</dbReference>
<dbReference type="EMBL" id="QOIP01000009">
    <property type="protein sequence ID" value="RLU18752.1"/>
    <property type="molecule type" value="Genomic_DNA"/>
</dbReference>